<dbReference type="OrthoDB" id="5954824at2759"/>
<evidence type="ECO:0000256" key="5">
    <source>
        <dbReference type="PROSITE-ProRule" id="PRU00089"/>
    </source>
</evidence>
<dbReference type="InterPro" id="IPR036388">
    <property type="entry name" value="WH-like_DNA-bd_sf"/>
</dbReference>
<dbReference type="GO" id="GO:0000981">
    <property type="term" value="F:DNA-binding transcription factor activity, RNA polymerase II-specific"/>
    <property type="evidence" value="ECO:0007669"/>
    <property type="project" value="TreeGrafter"/>
</dbReference>
<dbReference type="InterPro" id="IPR036390">
    <property type="entry name" value="WH_DNA-bd_sf"/>
</dbReference>
<evidence type="ECO:0000313" key="9">
    <source>
        <dbReference type="Proteomes" id="UP000756346"/>
    </source>
</evidence>
<evidence type="ECO:0000313" key="8">
    <source>
        <dbReference type="EMBL" id="KAH7034691.1"/>
    </source>
</evidence>
<accession>A0A9P8YD08</accession>
<dbReference type="GO" id="GO:0005634">
    <property type="term" value="C:nucleus"/>
    <property type="evidence" value="ECO:0007669"/>
    <property type="project" value="UniProtKB-SubCell"/>
</dbReference>
<evidence type="ECO:0000256" key="4">
    <source>
        <dbReference type="ARBA" id="ARBA00023242"/>
    </source>
</evidence>
<gene>
    <name evidence="8" type="ORF">B0I36DRAFT_83182</name>
</gene>
<dbReference type="GO" id="GO:0000978">
    <property type="term" value="F:RNA polymerase II cis-regulatory region sequence-specific DNA binding"/>
    <property type="evidence" value="ECO:0007669"/>
    <property type="project" value="TreeGrafter"/>
</dbReference>
<feature type="DNA-binding region" description="Fork-head" evidence="5">
    <location>
        <begin position="226"/>
        <end position="285"/>
    </location>
</feature>
<comment type="subcellular location">
    <subcellularLocation>
        <location evidence="5">Nucleus</location>
    </subcellularLocation>
</comment>
<evidence type="ECO:0000256" key="2">
    <source>
        <dbReference type="ARBA" id="ARBA00023125"/>
    </source>
</evidence>
<keyword evidence="4 5" id="KW-0539">Nucleus</keyword>
<dbReference type="GeneID" id="70192961"/>
<dbReference type="Pfam" id="PF00250">
    <property type="entry name" value="Forkhead"/>
    <property type="match status" value="1"/>
</dbReference>
<evidence type="ECO:0000256" key="3">
    <source>
        <dbReference type="ARBA" id="ARBA00023163"/>
    </source>
</evidence>
<evidence type="ECO:0000256" key="1">
    <source>
        <dbReference type="ARBA" id="ARBA00023015"/>
    </source>
</evidence>
<reference evidence="8" key="1">
    <citation type="journal article" date="2021" name="Nat. Commun.">
        <title>Genetic determinants of endophytism in the Arabidopsis root mycobiome.</title>
        <authorList>
            <person name="Mesny F."/>
            <person name="Miyauchi S."/>
            <person name="Thiergart T."/>
            <person name="Pickel B."/>
            <person name="Atanasova L."/>
            <person name="Karlsson M."/>
            <person name="Huettel B."/>
            <person name="Barry K.W."/>
            <person name="Haridas S."/>
            <person name="Chen C."/>
            <person name="Bauer D."/>
            <person name="Andreopoulos W."/>
            <person name="Pangilinan J."/>
            <person name="LaButti K."/>
            <person name="Riley R."/>
            <person name="Lipzen A."/>
            <person name="Clum A."/>
            <person name="Drula E."/>
            <person name="Henrissat B."/>
            <person name="Kohler A."/>
            <person name="Grigoriev I.V."/>
            <person name="Martin F.M."/>
            <person name="Hacquard S."/>
        </authorList>
    </citation>
    <scope>NUCLEOTIDE SEQUENCE</scope>
    <source>
        <strain evidence="8">MPI-CAGE-CH-0230</strain>
    </source>
</reference>
<evidence type="ECO:0000256" key="6">
    <source>
        <dbReference type="SAM" id="MobiDB-lite"/>
    </source>
</evidence>
<protein>
    <recommendedName>
        <fullName evidence="7">Fork-head domain-containing protein</fullName>
    </recommendedName>
</protein>
<dbReference type="SUPFAM" id="SSF46785">
    <property type="entry name" value="Winged helix' DNA-binding domain"/>
    <property type="match status" value="1"/>
</dbReference>
<keyword evidence="1" id="KW-0805">Transcription regulation</keyword>
<sequence>MQLYYHYQGQAIQNNTEDQTSTSPATISKAPVLYPAEQFEECFAHLDMAGPPMAVHRLNAVNPPHLEPPRSLPSGSQQYMTSQSASGPAGEAQSRPESMVSDGDSFSYQGSPAPAHAWLTPAASPESSSVPSPQSCWSSTHHEADCLPQSWPAGQPQIPSYDMQLYMSTQGAEGTHESRSSATSTLQSQTNTIRHMNQGFGNDEDDEDTEDWNSLNGEEIDGNACYAKLLRLALMGSDRHAMALKDIYQWFRDHTNKPGLDPENKETKGWTNSVRHNLSMNHVST</sequence>
<keyword evidence="3" id="KW-0804">Transcription</keyword>
<proteinExistence type="predicted"/>
<organism evidence="8 9">
    <name type="scientific">Microdochium trichocladiopsis</name>
    <dbReference type="NCBI Taxonomy" id="1682393"/>
    <lineage>
        <taxon>Eukaryota</taxon>
        <taxon>Fungi</taxon>
        <taxon>Dikarya</taxon>
        <taxon>Ascomycota</taxon>
        <taxon>Pezizomycotina</taxon>
        <taxon>Sordariomycetes</taxon>
        <taxon>Xylariomycetidae</taxon>
        <taxon>Xylariales</taxon>
        <taxon>Microdochiaceae</taxon>
        <taxon>Microdochium</taxon>
    </lineage>
</organism>
<dbReference type="InterPro" id="IPR001766">
    <property type="entry name" value="Fork_head_dom"/>
</dbReference>
<feature type="domain" description="Fork-head" evidence="7">
    <location>
        <begin position="226"/>
        <end position="285"/>
    </location>
</feature>
<keyword evidence="9" id="KW-1185">Reference proteome</keyword>
<feature type="compositionally biased region" description="Polar residues" evidence="6">
    <location>
        <begin position="73"/>
        <end position="86"/>
    </location>
</feature>
<evidence type="ECO:0000259" key="7">
    <source>
        <dbReference type="PROSITE" id="PS50039"/>
    </source>
</evidence>
<dbReference type="PANTHER" id="PTHR46078">
    <property type="entry name" value="FORKHEAD BOX PROTEIN J2 FAMILY MEMBER"/>
    <property type="match status" value="1"/>
</dbReference>
<dbReference type="EMBL" id="JAGTJQ010000003">
    <property type="protein sequence ID" value="KAH7034691.1"/>
    <property type="molecule type" value="Genomic_DNA"/>
</dbReference>
<dbReference type="PROSITE" id="PS50039">
    <property type="entry name" value="FORK_HEAD_3"/>
    <property type="match status" value="1"/>
</dbReference>
<dbReference type="PANTHER" id="PTHR46078:SF2">
    <property type="entry name" value="FORK-HEAD DOMAIN-CONTAINING PROTEIN"/>
    <property type="match status" value="1"/>
</dbReference>
<dbReference type="AlphaFoldDB" id="A0A9P8YD08"/>
<comment type="caution">
    <text evidence="8">The sequence shown here is derived from an EMBL/GenBank/DDBJ whole genome shotgun (WGS) entry which is preliminary data.</text>
</comment>
<keyword evidence="2 5" id="KW-0238">DNA-binding</keyword>
<dbReference type="RefSeq" id="XP_046014784.1">
    <property type="nucleotide sequence ID" value="XM_046163415.1"/>
</dbReference>
<dbReference type="Gene3D" id="1.10.10.10">
    <property type="entry name" value="Winged helix-like DNA-binding domain superfamily/Winged helix DNA-binding domain"/>
    <property type="match status" value="1"/>
</dbReference>
<feature type="region of interest" description="Disordered" evidence="6">
    <location>
        <begin position="59"/>
        <end position="142"/>
    </location>
</feature>
<dbReference type="InterPro" id="IPR045912">
    <property type="entry name" value="FOXJ2/3-like"/>
</dbReference>
<name>A0A9P8YD08_9PEZI</name>
<dbReference type="Proteomes" id="UP000756346">
    <property type="component" value="Unassembled WGS sequence"/>
</dbReference>
<feature type="compositionally biased region" description="Low complexity" evidence="6">
    <location>
        <begin position="124"/>
        <end position="139"/>
    </location>
</feature>